<reference evidence="1" key="1">
    <citation type="submission" date="2014-12" db="EMBL/GenBank/DDBJ databases">
        <title>Insight into the proteome of Arion vulgaris.</title>
        <authorList>
            <person name="Aradska J."/>
            <person name="Bulat T."/>
            <person name="Smidak R."/>
            <person name="Sarate P."/>
            <person name="Gangsoo J."/>
            <person name="Sialana F."/>
            <person name="Bilban M."/>
            <person name="Lubec G."/>
        </authorList>
    </citation>
    <scope>NUCLEOTIDE SEQUENCE</scope>
    <source>
        <tissue evidence="1">Skin</tissue>
    </source>
</reference>
<dbReference type="AlphaFoldDB" id="A0A0B6YLL4"/>
<gene>
    <name evidence="1" type="primary">ORF28267</name>
</gene>
<sequence length="51" mass="5822">PKEPLQCYFGDFPMGLLDGGDKSGRQRRFTYHSMSVTTQRCALPVLMHQYG</sequence>
<proteinExistence type="predicted"/>
<evidence type="ECO:0000313" key="1">
    <source>
        <dbReference type="EMBL" id="CEK56681.1"/>
    </source>
</evidence>
<accession>A0A0B6YLL4</accession>
<organism evidence="1">
    <name type="scientific">Arion vulgaris</name>
    <dbReference type="NCBI Taxonomy" id="1028688"/>
    <lineage>
        <taxon>Eukaryota</taxon>
        <taxon>Metazoa</taxon>
        <taxon>Spiralia</taxon>
        <taxon>Lophotrochozoa</taxon>
        <taxon>Mollusca</taxon>
        <taxon>Gastropoda</taxon>
        <taxon>Heterobranchia</taxon>
        <taxon>Euthyneura</taxon>
        <taxon>Panpulmonata</taxon>
        <taxon>Eupulmonata</taxon>
        <taxon>Stylommatophora</taxon>
        <taxon>Helicina</taxon>
        <taxon>Arionoidea</taxon>
        <taxon>Arionidae</taxon>
        <taxon>Arion</taxon>
    </lineage>
</organism>
<protein>
    <submittedName>
        <fullName evidence="1">Uncharacterized protein</fullName>
    </submittedName>
</protein>
<dbReference type="EMBL" id="HACG01009816">
    <property type="protein sequence ID" value="CEK56681.1"/>
    <property type="molecule type" value="Transcribed_RNA"/>
</dbReference>
<feature type="non-terminal residue" evidence="1">
    <location>
        <position position="1"/>
    </location>
</feature>
<name>A0A0B6YLL4_9EUPU</name>